<dbReference type="Pfam" id="PF08450">
    <property type="entry name" value="SGL"/>
    <property type="match status" value="1"/>
</dbReference>
<reference evidence="5 6" key="1">
    <citation type="submission" date="2019-02" db="EMBL/GenBank/DDBJ databases">
        <title>Sequencing the genomes of 1000 actinobacteria strains.</title>
        <authorList>
            <person name="Klenk H.-P."/>
        </authorList>
    </citation>
    <scope>NUCLEOTIDE SEQUENCE [LARGE SCALE GENOMIC DNA]</scope>
    <source>
        <strain evidence="5 6">DSM 18319</strain>
    </source>
</reference>
<evidence type="ECO:0000256" key="3">
    <source>
        <dbReference type="PIRSR" id="PIRSR605511-2"/>
    </source>
</evidence>
<evidence type="ECO:0000313" key="5">
    <source>
        <dbReference type="EMBL" id="RZU63726.1"/>
    </source>
</evidence>
<name>A0A4V2GAC8_9MICO</name>
<keyword evidence="3" id="KW-0479">Metal-binding</keyword>
<feature type="domain" description="SMP-30/Gluconolactonase/LRE-like region" evidence="4">
    <location>
        <begin position="15"/>
        <end position="254"/>
    </location>
</feature>
<comment type="caution">
    <text evidence="5">The sequence shown here is derived from an EMBL/GenBank/DDBJ whole genome shotgun (WGS) entry which is preliminary data.</text>
</comment>
<feature type="binding site" evidence="3">
    <location>
        <position position="97"/>
    </location>
    <ligand>
        <name>substrate</name>
    </ligand>
</feature>
<feature type="binding site" evidence="3">
    <location>
        <position position="145"/>
    </location>
    <ligand>
        <name>a divalent metal cation</name>
        <dbReference type="ChEBI" id="CHEBI:60240"/>
    </ligand>
</feature>
<protein>
    <submittedName>
        <fullName evidence="5">Gluconolactonase</fullName>
    </submittedName>
</protein>
<dbReference type="AlphaFoldDB" id="A0A4V2GAC8"/>
<feature type="binding site" evidence="3">
    <location>
        <position position="117"/>
    </location>
    <ligand>
        <name>substrate</name>
    </ligand>
</feature>
<feature type="active site" description="Proton donor/acceptor" evidence="2">
    <location>
        <position position="196"/>
    </location>
</feature>
<comment type="cofactor">
    <cofactor evidence="3">
        <name>Zn(2+)</name>
        <dbReference type="ChEBI" id="CHEBI:29105"/>
    </cofactor>
    <text evidence="3">Binds 1 divalent metal cation per subunit.</text>
</comment>
<dbReference type="InterPro" id="IPR011042">
    <property type="entry name" value="6-blade_b-propeller_TolB-like"/>
</dbReference>
<organism evidence="5 6">
    <name type="scientific">Microterricola gilva</name>
    <dbReference type="NCBI Taxonomy" id="393267"/>
    <lineage>
        <taxon>Bacteria</taxon>
        <taxon>Bacillati</taxon>
        <taxon>Actinomycetota</taxon>
        <taxon>Actinomycetes</taxon>
        <taxon>Micrococcales</taxon>
        <taxon>Microbacteriaceae</taxon>
        <taxon>Microterricola</taxon>
    </lineage>
</organism>
<comment type="similarity">
    <text evidence="1">Belongs to the SMP-30/CGR1 family.</text>
</comment>
<dbReference type="GO" id="GO:0005509">
    <property type="term" value="F:calcium ion binding"/>
    <property type="evidence" value="ECO:0007669"/>
    <property type="project" value="TreeGrafter"/>
</dbReference>
<dbReference type="InterPro" id="IPR005511">
    <property type="entry name" value="SMP-30"/>
</dbReference>
<dbReference type="OrthoDB" id="2633250at2"/>
<dbReference type="PANTHER" id="PTHR10907">
    <property type="entry name" value="REGUCALCIN"/>
    <property type="match status" value="1"/>
</dbReference>
<dbReference type="PRINTS" id="PR01790">
    <property type="entry name" value="SMP30FAMILY"/>
</dbReference>
<dbReference type="EMBL" id="SHLC01000001">
    <property type="protein sequence ID" value="RZU63726.1"/>
    <property type="molecule type" value="Genomic_DNA"/>
</dbReference>
<sequence length="287" mass="30484">MNDNVTITVPWRAECGEGPFWHAASETVYWVDIVRGEILRTDAQSGETSVLGYPEMVGAVAPRESGGMVAAVSSGFVGLDDAGTVTHRVQCLGQGVRMNDAKTDPAGRYWSGSCAMDFLAGDGGLWMLDENWEAHLVLPGLTQPNGLGWSPDGHTFYLVETQDRTVLSFPFDPETSTITPTPTVLIGPDAFPGYPDGLSVDSRGHLWIAEFAGSALYEFAPDGTRLRTIAIPTAQPTSCAFVGAELDQLWVTSAAAGLNEGDDPHAGSVFLVNDHGATGLPVPNFRG</sequence>
<dbReference type="GO" id="GO:0004341">
    <property type="term" value="F:gluconolactonase activity"/>
    <property type="evidence" value="ECO:0007669"/>
    <property type="project" value="TreeGrafter"/>
</dbReference>
<dbReference type="GO" id="GO:0019853">
    <property type="term" value="P:L-ascorbic acid biosynthetic process"/>
    <property type="evidence" value="ECO:0007669"/>
    <property type="project" value="TreeGrafter"/>
</dbReference>
<proteinExistence type="inferred from homology"/>
<dbReference type="PANTHER" id="PTHR10907:SF47">
    <property type="entry name" value="REGUCALCIN"/>
    <property type="match status" value="1"/>
</dbReference>
<dbReference type="Proteomes" id="UP000291483">
    <property type="component" value="Unassembled WGS sequence"/>
</dbReference>
<dbReference type="RefSeq" id="WP_130504356.1">
    <property type="nucleotide sequence ID" value="NZ_SHLC01000001.1"/>
</dbReference>
<dbReference type="InterPro" id="IPR013658">
    <property type="entry name" value="SGL"/>
</dbReference>
<feature type="binding site" evidence="3">
    <location>
        <position position="99"/>
    </location>
    <ligand>
        <name>substrate</name>
    </ligand>
</feature>
<dbReference type="Gene3D" id="2.120.10.30">
    <property type="entry name" value="TolB, C-terminal domain"/>
    <property type="match status" value="1"/>
</dbReference>
<dbReference type="SUPFAM" id="SSF63829">
    <property type="entry name" value="Calcium-dependent phosphotriesterase"/>
    <property type="match status" value="1"/>
</dbReference>
<keyword evidence="6" id="KW-1185">Reference proteome</keyword>
<gene>
    <name evidence="5" type="ORF">EV379_0015</name>
</gene>
<feature type="binding site" evidence="3">
    <location>
        <position position="196"/>
    </location>
    <ligand>
        <name>a divalent metal cation</name>
        <dbReference type="ChEBI" id="CHEBI:60240"/>
    </ligand>
</feature>
<feature type="binding site" evidence="3">
    <location>
        <position position="17"/>
    </location>
    <ligand>
        <name>a divalent metal cation</name>
        <dbReference type="ChEBI" id="CHEBI:60240"/>
    </ligand>
</feature>
<evidence type="ECO:0000259" key="4">
    <source>
        <dbReference type="Pfam" id="PF08450"/>
    </source>
</evidence>
<keyword evidence="3" id="KW-0862">Zinc</keyword>
<accession>A0A4V2GAC8</accession>
<evidence type="ECO:0000256" key="2">
    <source>
        <dbReference type="PIRSR" id="PIRSR605511-1"/>
    </source>
</evidence>
<evidence type="ECO:0000256" key="1">
    <source>
        <dbReference type="ARBA" id="ARBA00008853"/>
    </source>
</evidence>
<evidence type="ECO:0000313" key="6">
    <source>
        <dbReference type="Proteomes" id="UP000291483"/>
    </source>
</evidence>